<evidence type="ECO:0008006" key="4">
    <source>
        <dbReference type="Google" id="ProtNLM"/>
    </source>
</evidence>
<keyword evidence="1" id="KW-0732">Signal</keyword>
<evidence type="ECO:0000313" key="3">
    <source>
        <dbReference type="Proteomes" id="UP000231070"/>
    </source>
</evidence>
<evidence type="ECO:0000256" key="1">
    <source>
        <dbReference type="SAM" id="SignalP"/>
    </source>
</evidence>
<protein>
    <recommendedName>
        <fullName evidence="4">Lipoprotein SmpA/OmlA domain-containing protein</fullName>
    </recommendedName>
</protein>
<comment type="caution">
    <text evidence="2">The sequence shown here is derived from an EMBL/GenBank/DDBJ whole genome shotgun (WGS) entry which is preliminary data.</text>
</comment>
<feature type="chain" id="PRO_5013795883" description="Lipoprotein SmpA/OmlA domain-containing protein" evidence="1">
    <location>
        <begin position="18"/>
        <end position="160"/>
    </location>
</feature>
<name>A0A2G9WSQ1_9HYPH</name>
<accession>A0A2G9WSQ1</accession>
<dbReference type="OrthoDB" id="8233656at2"/>
<organism evidence="2 3">
    <name type="scientific">Pleomorphomonas carboxyditropha</name>
    <dbReference type="NCBI Taxonomy" id="2023338"/>
    <lineage>
        <taxon>Bacteria</taxon>
        <taxon>Pseudomonadati</taxon>
        <taxon>Pseudomonadota</taxon>
        <taxon>Alphaproteobacteria</taxon>
        <taxon>Hyphomicrobiales</taxon>
        <taxon>Pleomorphomonadaceae</taxon>
        <taxon>Pleomorphomonas</taxon>
    </lineage>
</organism>
<gene>
    <name evidence="2" type="ORF">CJ014_21235</name>
</gene>
<dbReference type="EMBL" id="NQVN01000019">
    <property type="protein sequence ID" value="PIO97332.1"/>
    <property type="molecule type" value="Genomic_DNA"/>
</dbReference>
<dbReference type="AlphaFoldDB" id="A0A2G9WSQ1"/>
<keyword evidence="3" id="KW-1185">Reference proteome</keyword>
<dbReference type="Proteomes" id="UP000231070">
    <property type="component" value="Unassembled WGS sequence"/>
</dbReference>
<sequence length="160" mass="17034">MRRTKAMILFASAGLLASCSLPSDTSRLARENSLVAAARSKLVGLTDSDIRMCAGFPTATAHGSDGDEIWTYKRDFPRGNINLAAPISLFGSIPVVSGSANVSSGGYCNAQFRLKDAKVTEVEFAGDNNTASEINGLCVSMIDGCVVYADRRGEREHQPK</sequence>
<proteinExistence type="predicted"/>
<evidence type="ECO:0000313" key="2">
    <source>
        <dbReference type="EMBL" id="PIO97332.1"/>
    </source>
</evidence>
<reference evidence="2 3" key="1">
    <citation type="submission" date="2017-08" db="EMBL/GenBank/DDBJ databases">
        <title>Pleomorphomonas carboxidotrophicus sp. nov., a new mesophilic hydrogenogenic carboxidotroph.</title>
        <authorList>
            <person name="Esquivel-Elizondo S."/>
            <person name="Krajmalnik-Brown R."/>
            <person name="Maldonado J."/>
        </authorList>
    </citation>
    <scope>NUCLEOTIDE SEQUENCE [LARGE SCALE GENOMIC DNA]</scope>
    <source>
        <strain evidence="2 3">SVCO-16</strain>
    </source>
</reference>
<dbReference type="PROSITE" id="PS51257">
    <property type="entry name" value="PROKAR_LIPOPROTEIN"/>
    <property type="match status" value="1"/>
</dbReference>
<feature type="signal peptide" evidence="1">
    <location>
        <begin position="1"/>
        <end position="17"/>
    </location>
</feature>